<evidence type="ECO:0000313" key="3">
    <source>
        <dbReference type="EMBL" id="SIS14595.1"/>
    </source>
</evidence>
<keyword evidence="4" id="KW-1185">Reference proteome</keyword>
<dbReference type="RefSeq" id="WP_143823922.1">
    <property type="nucleotide sequence ID" value="NZ_FTNR01000014.1"/>
</dbReference>
<sequence length="284" mass="31835">MTSGGDKSDPNEVSDSSTEQEQNGGEKPKSKEPDSNTKCAVISNINLKYIPSLVFLVILLVFLSAYVPIILESPESITPERETHSIAQSVGQGDYDNNTYQLEEPESEYIYREEFIAECTPEGDYLSTGGSFSCDYNVSATDGGESIGLVEFDRDFLDRIGNEPLIIAKWERLSPERETFYVTHRYGYSDNPTLNRSFEAYTPDEPGEYEFSLLISTYLNPIGPEHSEERVVYTIPSNVYVYSEEQAASFTISEATYRLEQLVIIGIAVGLAQLILSVYPNRKE</sequence>
<gene>
    <name evidence="3" type="ORF">SAMN05421752_11431</name>
</gene>
<dbReference type="EMBL" id="FTNR01000014">
    <property type="protein sequence ID" value="SIS14595.1"/>
    <property type="molecule type" value="Genomic_DNA"/>
</dbReference>
<dbReference type="AlphaFoldDB" id="A0A1N7GPR9"/>
<dbReference type="STRING" id="308853.SAMN05421752_11431"/>
<name>A0A1N7GPR9_9EURY</name>
<dbReference type="Proteomes" id="UP000185936">
    <property type="component" value="Unassembled WGS sequence"/>
</dbReference>
<keyword evidence="2" id="KW-0472">Membrane</keyword>
<feature type="compositionally biased region" description="Polar residues" evidence="1">
    <location>
        <begin position="11"/>
        <end position="23"/>
    </location>
</feature>
<organism evidence="3 4">
    <name type="scientific">Natronorubrum thiooxidans</name>
    <dbReference type="NCBI Taxonomy" id="308853"/>
    <lineage>
        <taxon>Archaea</taxon>
        <taxon>Methanobacteriati</taxon>
        <taxon>Methanobacteriota</taxon>
        <taxon>Stenosarchaea group</taxon>
        <taxon>Halobacteria</taxon>
        <taxon>Halobacteriales</taxon>
        <taxon>Natrialbaceae</taxon>
        <taxon>Natronorubrum</taxon>
    </lineage>
</organism>
<feature type="transmembrane region" description="Helical" evidence="2">
    <location>
        <begin position="53"/>
        <end position="71"/>
    </location>
</feature>
<keyword evidence="2" id="KW-1133">Transmembrane helix</keyword>
<feature type="compositionally biased region" description="Basic and acidic residues" evidence="1">
    <location>
        <begin position="24"/>
        <end position="35"/>
    </location>
</feature>
<feature type="compositionally biased region" description="Basic and acidic residues" evidence="1">
    <location>
        <begin position="1"/>
        <end position="10"/>
    </location>
</feature>
<accession>A0A1N7GPR9</accession>
<evidence type="ECO:0000313" key="4">
    <source>
        <dbReference type="Proteomes" id="UP000185936"/>
    </source>
</evidence>
<reference evidence="4" key="1">
    <citation type="submission" date="2017-01" db="EMBL/GenBank/DDBJ databases">
        <authorList>
            <person name="Varghese N."/>
            <person name="Submissions S."/>
        </authorList>
    </citation>
    <scope>NUCLEOTIDE SEQUENCE [LARGE SCALE GENOMIC DNA]</scope>
    <source>
        <strain evidence="4">type strain: HArc-</strain>
    </source>
</reference>
<feature type="region of interest" description="Disordered" evidence="1">
    <location>
        <begin position="1"/>
        <end position="36"/>
    </location>
</feature>
<keyword evidence="2" id="KW-0812">Transmembrane</keyword>
<proteinExistence type="predicted"/>
<protein>
    <submittedName>
        <fullName evidence="3">Uncharacterized protein</fullName>
    </submittedName>
</protein>
<evidence type="ECO:0000256" key="2">
    <source>
        <dbReference type="SAM" id="Phobius"/>
    </source>
</evidence>
<evidence type="ECO:0000256" key="1">
    <source>
        <dbReference type="SAM" id="MobiDB-lite"/>
    </source>
</evidence>